<sequence length="78" mass="8331">MGVGHLLRLSDWERGNGECRAHLFNVSAHCEWPSASWCVALAVMPMMAACPACVPASARRCPPVALETLLGACPLWGP</sequence>
<name>A0A9P6CV33_9AGAR</name>
<protein>
    <submittedName>
        <fullName evidence="1">Uncharacterized protein</fullName>
    </submittedName>
</protein>
<evidence type="ECO:0000313" key="2">
    <source>
        <dbReference type="Proteomes" id="UP000807469"/>
    </source>
</evidence>
<keyword evidence="2" id="KW-1185">Reference proteome</keyword>
<evidence type="ECO:0000313" key="1">
    <source>
        <dbReference type="EMBL" id="KAF9480262.1"/>
    </source>
</evidence>
<proteinExistence type="predicted"/>
<organism evidence="1 2">
    <name type="scientific">Pholiota conissans</name>
    <dbReference type="NCBI Taxonomy" id="109636"/>
    <lineage>
        <taxon>Eukaryota</taxon>
        <taxon>Fungi</taxon>
        <taxon>Dikarya</taxon>
        <taxon>Basidiomycota</taxon>
        <taxon>Agaricomycotina</taxon>
        <taxon>Agaricomycetes</taxon>
        <taxon>Agaricomycetidae</taxon>
        <taxon>Agaricales</taxon>
        <taxon>Agaricineae</taxon>
        <taxon>Strophariaceae</taxon>
        <taxon>Pholiota</taxon>
    </lineage>
</organism>
<dbReference type="Proteomes" id="UP000807469">
    <property type="component" value="Unassembled WGS sequence"/>
</dbReference>
<dbReference type="EMBL" id="MU155197">
    <property type="protein sequence ID" value="KAF9480262.1"/>
    <property type="molecule type" value="Genomic_DNA"/>
</dbReference>
<accession>A0A9P6CV33</accession>
<comment type="caution">
    <text evidence="1">The sequence shown here is derived from an EMBL/GenBank/DDBJ whole genome shotgun (WGS) entry which is preliminary data.</text>
</comment>
<dbReference type="AlphaFoldDB" id="A0A9P6CV33"/>
<reference evidence="1" key="1">
    <citation type="submission" date="2020-11" db="EMBL/GenBank/DDBJ databases">
        <authorList>
            <consortium name="DOE Joint Genome Institute"/>
            <person name="Ahrendt S."/>
            <person name="Riley R."/>
            <person name="Andreopoulos W."/>
            <person name="Labutti K."/>
            <person name="Pangilinan J."/>
            <person name="Ruiz-Duenas F.J."/>
            <person name="Barrasa J.M."/>
            <person name="Sanchez-Garcia M."/>
            <person name="Camarero S."/>
            <person name="Miyauchi S."/>
            <person name="Serrano A."/>
            <person name="Linde D."/>
            <person name="Babiker R."/>
            <person name="Drula E."/>
            <person name="Ayuso-Fernandez I."/>
            <person name="Pacheco R."/>
            <person name="Padilla G."/>
            <person name="Ferreira P."/>
            <person name="Barriuso J."/>
            <person name="Kellner H."/>
            <person name="Castanera R."/>
            <person name="Alfaro M."/>
            <person name="Ramirez L."/>
            <person name="Pisabarro A.G."/>
            <person name="Kuo A."/>
            <person name="Tritt A."/>
            <person name="Lipzen A."/>
            <person name="He G."/>
            <person name="Yan M."/>
            <person name="Ng V."/>
            <person name="Cullen D."/>
            <person name="Martin F."/>
            <person name="Rosso M.-N."/>
            <person name="Henrissat B."/>
            <person name="Hibbett D."/>
            <person name="Martinez A.T."/>
            <person name="Grigoriev I.V."/>
        </authorList>
    </citation>
    <scope>NUCLEOTIDE SEQUENCE</scope>
    <source>
        <strain evidence="1">CIRM-BRFM 674</strain>
    </source>
</reference>
<gene>
    <name evidence="1" type="ORF">BDN70DRAFT_620424</name>
</gene>